<dbReference type="Proteomes" id="UP000266778">
    <property type="component" value="Chromosome"/>
</dbReference>
<dbReference type="Gene3D" id="3.40.630.30">
    <property type="match status" value="1"/>
</dbReference>
<dbReference type="GO" id="GO:0016740">
    <property type="term" value="F:transferase activity"/>
    <property type="evidence" value="ECO:0007669"/>
    <property type="project" value="UniProtKB-KW"/>
</dbReference>
<sequence length="313" mass="35859">MLVKKYSNADKKIWDEFVFLAKNKHFFFFRDFMEYHSDRFNDHSLMFFDDSHKLLAILPANHAGDKLYSHQGLTFGGIIIKSSAKQKEINAIFDVIPEYLKKNSFSSLIYKKTPYIYHLFPCDEDLYSLFRINSNVIRRDVSSTIKMNNQIKYSKGRKWIVKKSKSCGVVYQESDDLPAFWSNLTDVLMVGHGAKPVHSYDEIAALKNTFPENIKVFSASCDGEQVAGAVIFITDTVAHTQYLYNTVAGRDIGALDGLVDYLVNTVFVDKEYFDFGISNEQQGRYLNEGLISQKEGFGARAVVHDFYEIKAND</sequence>
<dbReference type="AlphaFoldDB" id="A0A3S5XC97"/>
<dbReference type="SUPFAM" id="SSF55729">
    <property type="entry name" value="Acyl-CoA N-acyltransferases (Nat)"/>
    <property type="match status" value="1"/>
</dbReference>
<dbReference type="InterPro" id="IPR016181">
    <property type="entry name" value="Acyl_CoA_acyltransferase"/>
</dbReference>
<evidence type="ECO:0000313" key="2">
    <source>
        <dbReference type="Proteomes" id="UP000266778"/>
    </source>
</evidence>
<keyword evidence="1" id="KW-0808">Transferase</keyword>
<evidence type="ECO:0000313" key="1">
    <source>
        <dbReference type="EMBL" id="AXB06218.1"/>
    </source>
</evidence>
<name>A0A3S5XC97_AERCA</name>
<proteinExistence type="predicted"/>
<gene>
    <name evidence="1" type="ORF">C1C91_15480</name>
</gene>
<protein>
    <submittedName>
        <fullName evidence="1">GNAT family N-acetyltransferase</fullName>
    </submittedName>
</protein>
<dbReference type="EMBL" id="CP025706">
    <property type="protein sequence ID" value="AXB06218.1"/>
    <property type="molecule type" value="Genomic_DNA"/>
</dbReference>
<organism evidence="1 2">
    <name type="scientific">Aeromonas caviae</name>
    <name type="common">Aeromonas punctata</name>
    <dbReference type="NCBI Taxonomy" id="648"/>
    <lineage>
        <taxon>Bacteria</taxon>
        <taxon>Pseudomonadati</taxon>
        <taxon>Pseudomonadota</taxon>
        <taxon>Gammaproteobacteria</taxon>
        <taxon>Aeromonadales</taxon>
        <taxon>Aeromonadaceae</taxon>
        <taxon>Aeromonas</taxon>
    </lineage>
</organism>
<accession>A0A3S5XC97</accession>
<reference evidence="1" key="1">
    <citation type="journal article" date="2019" name="J Environ">
        <title>Genetic characterization and potential molecular dissemination mechanism of tet (31) gene in Aeromonas caviae from an oxytetracycline wastewater treatment system.</title>
        <authorList>
            <person name="Shi Y."/>
            <person name="Tian Z."/>
            <person name="Leclercq S.O."/>
            <person name="Zhang H."/>
            <person name="Yang M."/>
            <person name="Zhang Y."/>
        </authorList>
    </citation>
    <scope>NUCLEOTIDE SEQUENCE</scope>
    <source>
        <strain evidence="1">T25-39</strain>
    </source>
</reference>